<evidence type="ECO:0000256" key="3">
    <source>
        <dbReference type="ARBA" id="ARBA00022452"/>
    </source>
</evidence>
<dbReference type="RefSeq" id="WP_311591864.1">
    <property type="nucleotide sequence ID" value="NZ_JAVRHV010000001.1"/>
</dbReference>
<gene>
    <name evidence="15" type="ORF">RM519_02180</name>
</gene>
<dbReference type="PANTHER" id="PTHR30069">
    <property type="entry name" value="TONB-DEPENDENT OUTER MEMBRANE RECEPTOR"/>
    <property type="match status" value="1"/>
</dbReference>
<keyword evidence="9 10" id="KW-0998">Cell outer membrane</keyword>
<protein>
    <submittedName>
        <fullName evidence="15">TonB-dependent receptor</fullName>
    </submittedName>
</protein>
<keyword evidence="3 10" id="KW-1134">Transmembrane beta strand</keyword>
<comment type="subcellular location">
    <subcellularLocation>
        <location evidence="1 10">Cell outer membrane</location>
        <topology evidence="1 10">Multi-pass membrane protein</topology>
    </subcellularLocation>
</comment>
<proteinExistence type="inferred from homology"/>
<keyword evidence="6 11" id="KW-0798">TonB box</keyword>
<evidence type="ECO:0000259" key="13">
    <source>
        <dbReference type="Pfam" id="PF00593"/>
    </source>
</evidence>
<dbReference type="Gene3D" id="2.40.170.20">
    <property type="entry name" value="TonB-dependent receptor, beta-barrel domain"/>
    <property type="match status" value="1"/>
</dbReference>
<comment type="caution">
    <text evidence="15">The sequence shown here is derived from an EMBL/GenBank/DDBJ whole genome shotgun (WGS) entry which is preliminary data.</text>
</comment>
<keyword evidence="5 12" id="KW-0732">Signal</keyword>
<evidence type="ECO:0000256" key="7">
    <source>
        <dbReference type="ARBA" id="ARBA00023136"/>
    </source>
</evidence>
<feature type="signal peptide" evidence="12">
    <location>
        <begin position="1"/>
        <end position="22"/>
    </location>
</feature>
<name>A0ABU2Y4Q5_9FLAO</name>
<evidence type="ECO:0000256" key="4">
    <source>
        <dbReference type="ARBA" id="ARBA00022692"/>
    </source>
</evidence>
<dbReference type="Proteomes" id="UP001252186">
    <property type="component" value="Unassembled WGS sequence"/>
</dbReference>
<evidence type="ECO:0000256" key="1">
    <source>
        <dbReference type="ARBA" id="ARBA00004571"/>
    </source>
</evidence>
<evidence type="ECO:0000256" key="12">
    <source>
        <dbReference type="SAM" id="SignalP"/>
    </source>
</evidence>
<dbReference type="InterPro" id="IPR012910">
    <property type="entry name" value="Plug_dom"/>
</dbReference>
<keyword evidence="7 10" id="KW-0472">Membrane</keyword>
<accession>A0ABU2Y4Q5</accession>
<organism evidence="15 16">
    <name type="scientific">Urechidicola vernalis</name>
    <dbReference type="NCBI Taxonomy" id="3075600"/>
    <lineage>
        <taxon>Bacteria</taxon>
        <taxon>Pseudomonadati</taxon>
        <taxon>Bacteroidota</taxon>
        <taxon>Flavobacteriia</taxon>
        <taxon>Flavobacteriales</taxon>
        <taxon>Flavobacteriaceae</taxon>
        <taxon>Urechidicola</taxon>
    </lineage>
</organism>
<dbReference type="InterPro" id="IPR010917">
    <property type="entry name" value="TonB_rcpt_CS"/>
</dbReference>
<reference evidence="15 16" key="1">
    <citation type="submission" date="2023-09" db="EMBL/GenBank/DDBJ databases">
        <authorList>
            <person name="Rey-Velasco X."/>
        </authorList>
    </citation>
    <scope>NUCLEOTIDE SEQUENCE [LARGE SCALE GENOMIC DNA]</scope>
    <source>
        <strain evidence="15 16">P050</strain>
    </source>
</reference>
<evidence type="ECO:0000256" key="5">
    <source>
        <dbReference type="ARBA" id="ARBA00022729"/>
    </source>
</evidence>
<evidence type="ECO:0000256" key="9">
    <source>
        <dbReference type="ARBA" id="ARBA00023237"/>
    </source>
</evidence>
<keyword evidence="4 10" id="KW-0812">Transmembrane</keyword>
<dbReference type="InterPro" id="IPR039426">
    <property type="entry name" value="TonB-dep_rcpt-like"/>
</dbReference>
<evidence type="ECO:0000313" key="16">
    <source>
        <dbReference type="Proteomes" id="UP001252186"/>
    </source>
</evidence>
<dbReference type="InterPro" id="IPR000531">
    <property type="entry name" value="Beta-barrel_TonB"/>
</dbReference>
<evidence type="ECO:0000259" key="14">
    <source>
        <dbReference type="Pfam" id="PF07715"/>
    </source>
</evidence>
<evidence type="ECO:0000256" key="11">
    <source>
        <dbReference type="RuleBase" id="RU003357"/>
    </source>
</evidence>
<keyword evidence="8 15" id="KW-0675">Receptor</keyword>
<dbReference type="PROSITE" id="PS52016">
    <property type="entry name" value="TONB_DEPENDENT_REC_3"/>
    <property type="match status" value="1"/>
</dbReference>
<evidence type="ECO:0000313" key="15">
    <source>
        <dbReference type="EMBL" id="MDT0552043.1"/>
    </source>
</evidence>
<dbReference type="EMBL" id="JAVRHV010000001">
    <property type="protein sequence ID" value="MDT0552043.1"/>
    <property type="molecule type" value="Genomic_DNA"/>
</dbReference>
<dbReference type="SUPFAM" id="SSF56935">
    <property type="entry name" value="Porins"/>
    <property type="match status" value="1"/>
</dbReference>
<feature type="domain" description="TonB-dependent receptor plug" evidence="14">
    <location>
        <begin position="48"/>
        <end position="156"/>
    </location>
</feature>
<dbReference type="PROSITE" id="PS01156">
    <property type="entry name" value="TONB_DEPENDENT_REC_2"/>
    <property type="match status" value="1"/>
</dbReference>
<feature type="domain" description="TonB-dependent receptor-like beta-barrel" evidence="13">
    <location>
        <begin position="251"/>
        <end position="616"/>
    </location>
</feature>
<dbReference type="Pfam" id="PF07715">
    <property type="entry name" value="Plug"/>
    <property type="match status" value="1"/>
</dbReference>
<comment type="similarity">
    <text evidence="10 11">Belongs to the TonB-dependent receptor family.</text>
</comment>
<dbReference type="InterPro" id="IPR036942">
    <property type="entry name" value="Beta-barrel_TonB_sf"/>
</dbReference>
<evidence type="ECO:0000256" key="6">
    <source>
        <dbReference type="ARBA" id="ARBA00023077"/>
    </source>
</evidence>
<evidence type="ECO:0000256" key="8">
    <source>
        <dbReference type="ARBA" id="ARBA00023170"/>
    </source>
</evidence>
<dbReference type="PANTHER" id="PTHR30069:SF29">
    <property type="entry name" value="HEMOGLOBIN AND HEMOGLOBIN-HAPTOGLOBIN-BINDING PROTEIN 1-RELATED"/>
    <property type="match status" value="1"/>
</dbReference>
<keyword evidence="2 10" id="KW-0813">Transport</keyword>
<dbReference type="Gene3D" id="2.170.130.10">
    <property type="entry name" value="TonB-dependent receptor, plug domain"/>
    <property type="match status" value="1"/>
</dbReference>
<dbReference type="Pfam" id="PF00593">
    <property type="entry name" value="TonB_dep_Rec_b-barrel"/>
    <property type="match status" value="1"/>
</dbReference>
<dbReference type="InterPro" id="IPR037066">
    <property type="entry name" value="Plug_dom_sf"/>
</dbReference>
<evidence type="ECO:0000256" key="2">
    <source>
        <dbReference type="ARBA" id="ARBA00022448"/>
    </source>
</evidence>
<evidence type="ECO:0000256" key="10">
    <source>
        <dbReference type="PROSITE-ProRule" id="PRU01360"/>
    </source>
</evidence>
<keyword evidence="16" id="KW-1185">Reference proteome</keyword>
<sequence>MKKNTFYLAVCVVLMAQNLALAQEQQEKEVEQLDEIFLSDTKFELKKENSGKIIYKISQKDIQQNSGKTIIDLLDNIPGIEINGNNNVAGSNIGIYIRGGRNRQVAIAIDGVLLNNPTGIAASFNLNLIDVNQIESIEILKGSSSTLYGSGAATGVINIKLKKAVKSPFNIDYLASIGTNNSQRTSSNSLENLEQNLSMNGSLDKFNYLLSFSLKKEDGISAANDKNSPIPFETDAFLSENALMKLGYKVSDDLSIGFFGNFNSYDYDYDGGAYFDSSINNGTESNIQFGLTSDYKYKKGNLKLTVSSSDLDREFDSYNGFSGTIDHYEYKGTSLFAEAINKFELSESSSFILGVNFQEFDNQTNTPFGDIDKDVANYSTFDPFVSYLYTNANGFNLNVGARLNNHSEYGSHLVYHINPSYNLISNAKTNLKVLGSYSTAFIAPSTYQLFSFYGNLDLEPEENATAEIGLEFSNNKWLDTNVVFFNRDEENAIILPDFITYQNADYTINAKGIETSVNLEPTTFLNLNLSHTFTEKSADVDYIPKHKFVVGVGVVPFKKAFININYKNVGERTYFDQWGSFGTPGEDVILDAYSLVDVGMNYTFNHLTLFALASNLFNVDYEDVLGYSTKGRNFKLGLRLNF</sequence>
<feature type="chain" id="PRO_5046510934" evidence="12">
    <location>
        <begin position="23"/>
        <end position="642"/>
    </location>
</feature>